<accession>A0A0D9UZ69</accession>
<reference evidence="5" key="2">
    <citation type="submission" date="2013-12" db="EMBL/GenBank/DDBJ databases">
        <authorList>
            <person name="Yu Y."/>
            <person name="Lee S."/>
            <person name="de Baynast K."/>
            <person name="Wissotski M."/>
            <person name="Liu L."/>
            <person name="Talag J."/>
            <person name="Goicoechea J."/>
            <person name="Angelova A."/>
            <person name="Jetty R."/>
            <person name="Kudrna D."/>
            <person name="Golser W."/>
            <person name="Rivera L."/>
            <person name="Zhang J."/>
            <person name="Wing R."/>
        </authorList>
    </citation>
    <scope>NUCLEOTIDE SEQUENCE</scope>
</reference>
<proteinExistence type="predicted"/>
<evidence type="ECO:0000313" key="4">
    <source>
        <dbReference type="EnsemblPlants" id="LPERR01G09300.1"/>
    </source>
</evidence>
<feature type="transmembrane region" description="Helical" evidence="2">
    <location>
        <begin position="53"/>
        <end position="78"/>
    </location>
</feature>
<dbReference type="STRING" id="77586.A0A0D9UZ69"/>
<feature type="compositionally biased region" description="Polar residues" evidence="1">
    <location>
        <begin position="19"/>
        <end position="30"/>
    </location>
</feature>
<dbReference type="eggNOG" id="ENOG502SPWF">
    <property type="taxonomic scope" value="Eukaryota"/>
</dbReference>
<dbReference type="Pfam" id="PF13962">
    <property type="entry name" value="PGG"/>
    <property type="match status" value="1"/>
</dbReference>
<organism evidence="4 5">
    <name type="scientific">Leersia perrieri</name>
    <dbReference type="NCBI Taxonomy" id="77586"/>
    <lineage>
        <taxon>Eukaryota</taxon>
        <taxon>Viridiplantae</taxon>
        <taxon>Streptophyta</taxon>
        <taxon>Embryophyta</taxon>
        <taxon>Tracheophyta</taxon>
        <taxon>Spermatophyta</taxon>
        <taxon>Magnoliopsida</taxon>
        <taxon>Liliopsida</taxon>
        <taxon>Poales</taxon>
        <taxon>Poaceae</taxon>
        <taxon>BOP clade</taxon>
        <taxon>Oryzoideae</taxon>
        <taxon>Oryzeae</taxon>
        <taxon>Oryzinae</taxon>
        <taxon>Leersia</taxon>
    </lineage>
</organism>
<evidence type="ECO:0000256" key="1">
    <source>
        <dbReference type="SAM" id="MobiDB-lite"/>
    </source>
</evidence>
<reference evidence="4 5" key="1">
    <citation type="submission" date="2012-08" db="EMBL/GenBank/DDBJ databases">
        <title>Oryza genome evolution.</title>
        <authorList>
            <person name="Wing R.A."/>
        </authorList>
    </citation>
    <scope>NUCLEOTIDE SEQUENCE</scope>
</reference>
<dbReference type="Gramene" id="LPERR01G09300.1">
    <property type="protein sequence ID" value="LPERR01G09300.1"/>
    <property type="gene ID" value="LPERR01G09300"/>
</dbReference>
<dbReference type="Proteomes" id="UP000032180">
    <property type="component" value="Chromosome 1"/>
</dbReference>
<feature type="compositionally biased region" description="Basic and acidic residues" evidence="1">
    <location>
        <begin position="1"/>
        <end position="18"/>
    </location>
</feature>
<keyword evidence="2" id="KW-0472">Membrane</keyword>
<feature type="transmembrane region" description="Helical" evidence="2">
    <location>
        <begin position="109"/>
        <end position="129"/>
    </location>
</feature>
<evidence type="ECO:0000256" key="2">
    <source>
        <dbReference type="SAM" id="Phobius"/>
    </source>
</evidence>
<protein>
    <recommendedName>
        <fullName evidence="3">PGG domain-containing protein</fullName>
    </recommendedName>
</protein>
<evidence type="ECO:0000313" key="5">
    <source>
        <dbReference type="Proteomes" id="UP000032180"/>
    </source>
</evidence>
<feature type="region of interest" description="Disordered" evidence="1">
    <location>
        <begin position="1"/>
        <end position="44"/>
    </location>
</feature>
<keyword evidence="2" id="KW-0812">Transmembrane</keyword>
<dbReference type="InterPro" id="IPR026961">
    <property type="entry name" value="PGG_dom"/>
</dbReference>
<feature type="domain" description="PGG" evidence="3">
    <location>
        <begin position="30"/>
        <end position="103"/>
    </location>
</feature>
<dbReference type="EnsemblPlants" id="LPERR01G09300.1">
    <property type="protein sequence ID" value="LPERR01G09300.1"/>
    <property type="gene ID" value="LPERR01G09300"/>
</dbReference>
<dbReference type="AlphaFoldDB" id="A0A0D9UZ69"/>
<keyword evidence="5" id="KW-1185">Reference proteome</keyword>
<name>A0A0D9UZ69_9ORYZ</name>
<keyword evidence="2" id="KW-1133">Transmembrane helix</keyword>
<dbReference type="HOGENOM" id="CLU_1799217_0_0_1"/>
<sequence>METDAERGETGGNRRQENSEQTCPAATGRTTPAGDGSHAAGDPIMRDKNRRRYWLFMVASWAGFGSSMVLTLGLLTGVPSRSRAVQWPFLVAYSSLVLTFITSQPRTPLTLDILIWVVVMGVLTVGIKYRRLDKLRFWFCQPAL</sequence>
<reference evidence="4" key="3">
    <citation type="submission" date="2015-04" db="UniProtKB">
        <authorList>
            <consortium name="EnsemblPlants"/>
        </authorList>
    </citation>
    <scope>IDENTIFICATION</scope>
</reference>
<evidence type="ECO:0000259" key="3">
    <source>
        <dbReference type="Pfam" id="PF13962"/>
    </source>
</evidence>